<dbReference type="InterPro" id="IPR008711">
    <property type="entry name" value="Recombinase_NinB"/>
</dbReference>
<dbReference type="EMBL" id="LR797300">
    <property type="protein sequence ID" value="CAB4200022.1"/>
    <property type="molecule type" value="Genomic_DNA"/>
</dbReference>
<dbReference type="SUPFAM" id="SSF103370">
    <property type="entry name" value="NinB"/>
    <property type="match status" value="1"/>
</dbReference>
<reference evidence="1" key="1">
    <citation type="submission" date="2020-05" db="EMBL/GenBank/DDBJ databases">
        <authorList>
            <person name="Chiriac C."/>
            <person name="Salcher M."/>
            <person name="Ghai R."/>
            <person name="Kavagutti S V."/>
        </authorList>
    </citation>
    <scope>NUCLEOTIDE SEQUENCE</scope>
</reference>
<dbReference type="Gene3D" id="1.10.3790.10">
    <property type="entry name" value="NinB"/>
    <property type="match status" value="1"/>
</dbReference>
<name>A0A6J5S101_9CAUD</name>
<evidence type="ECO:0000313" key="1">
    <source>
        <dbReference type="EMBL" id="CAB4200022.1"/>
    </source>
</evidence>
<gene>
    <name evidence="1" type="ORF">UFOVP1339_22</name>
</gene>
<dbReference type="InterPro" id="IPR036619">
    <property type="entry name" value="NinB_sf"/>
</dbReference>
<sequence>MSDAISLRITGPLSRGVAVGRVQDCPDGMIVRISKPTRREDQSARFHAICSALAASSVEHYGKRRTKDEWKFLLVSGNAIALKEDGELMLGLEMERLMMRPSTTEMSVQEMSHLIEYAVYICAKNGLDLGDDK</sequence>
<organism evidence="1">
    <name type="scientific">uncultured Caudovirales phage</name>
    <dbReference type="NCBI Taxonomy" id="2100421"/>
    <lineage>
        <taxon>Viruses</taxon>
        <taxon>Duplodnaviria</taxon>
        <taxon>Heunggongvirae</taxon>
        <taxon>Uroviricota</taxon>
        <taxon>Caudoviricetes</taxon>
        <taxon>Peduoviridae</taxon>
        <taxon>Maltschvirus</taxon>
        <taxon>Maltschvirus maltsch</taxon>
    </lineage>
</organism>
<dbReference type="Pfam" id="PF05772">
    <property type="entry name" value="NinB"/>
    <property type="match status" value="1"/>
</dbReference>
<accession>A0A6J5S101</accession>
<proteinExistence type="predicted"/>
<protein>
    <submittedName>
        <fullName evidence="1">Recombinase NinB</fullName>
    </submittedName>
</protein>